<proteinExistence type="predicted"/>
<dbReference type="EMBL" id="AZBU02000002">
    <property type="protein sequence ID" value="TKR96435.1"/>
    <property type="molecule type" value="Genomic_DNA"/>
</dbReference>
<feature type="chain" id="PRO_5020590044" evidence="1">
    <location>
        <begin position="21"/>
        <end position="75"/>
    </location>
</feature>
<reference evidence="2 3" key="2">
    <citation type="journal article" date="2019" name="G3 (Bethesda)">
        <title>Hybrid Assembly of the Genome of the Entomopathogenic Nematode Steinernema carpocapsae Identifies the X-Chromosome.</title>
        <authorList>
            <person name="Serra L."/>
            <person name="Macchietto M."/>
            <person name="Macias-Munoz A."/>
            <person name="McGill C.J."/>
            <person name="Rodriguez I.M."/>
            <person name="Rodriguez B."/>
            <person name="Murad R."/>
            <person name="Mortazavi A."/>
        </authorList>
    </citation>
    <scope>NUCLEOTIDE SEQUENCE [LARGE SCALE GENOMIC DNA]</scope>
    <source>
        <strain evidence="2 3">ALL</strain>
    </source>
</reference>
<feature type="signal peptide" evidence="1">
    <location>
        <begin position="1"/>
        <end position="20"/>
    </location>
</feature>
<reference evidence="2 3" key="1">
    <citation type="journal article" date="2015" name="Genome Biol.">
        <title>Comparative genomics of Steinernema reveals deeply conserved gene regulatory networks.</title>
        <authorList>
            <person name="Dillman A.R."/>
            <person name="Macchietto M."/>
            <person name="Porter C.F."/>
            <person name="Rogers A."/>
            <person name="Williams B."/>
            <person name="Antoshechkin I."/>
            <person name="Lee M.M."/>
            <person name="Goodwin Z."/>
            <person name="Lu X."/>
            <person name="Lewis E.E."/>
            <person name="Goodrich-Blair H."/>
            <person name="Stock S.P."/>
            <person name="Adams B.J."/>
            <person name="Sternberg P.W."/>
            <person name="Mortazavi A."/>
        </authorList>
    </citation>
    <scope>NUCLEOTIDE SEQUENCE [LARGE SCALE GENOMIC DNA]</scope>
    <source>
        <strain evidence="2 3">ALL</strain>
    </source>
</reference>
<accession>A0A4V6A706</accession>
<evidence type="ECO:0000256" key="1">
    <source>
        <dbReference type="SAM" id="SignalP"/>
    </source>
</evidence>
<sequence length="75" mass="8215">MRFFLIAVFIFVAFSSLAEGTPLLPKPSGLNNPTGNANTQQKIYCCAGFGWPCRWTDCGGVCWLGWMADSYAPCD</sequence>
<evidence type="ECO:0000313" key="3">
    <source>
        <dbReference type="Proteomes" id="UP000298663"/>
    </source>
</evidence>
<keyword evidence="1" id="KW-0732">Signal</keyword>
<dbReference type="Proteomes" id="UP000298663">
    <property type="component" value="Unassembled WGS sequence"/>
</dbReference>
<gene>
    <name evidence="2" type="ORF">L596_010450</name>
</gene>
<organism evidence="2 3">
    <name type="scientific">Steinernema carpocapsae</name>
    <name type="common">Entomopathogenic nematode</name>
    <dbReference type="NCBI Taxonomy" id="34508"/>
    <lineage>
        <taxon>Eukaryota</taxon>
        <taxon>Metazoa</taxon>
        <taxon>Ecdysozoa</taxon>
        <taxon>Nematoda</taxon>
        <taxon>Chromadorea</taxon>
        <taxon>Rhabditida</taxon>
        <taxon>Tylenchina</taxon>
        <taxon>Panagrolaimomorpha</taxon>
        <taxon>Strongyloidoidea</taxon>
        <taxon>Steinernematidae</taxon>
        <taxon>Steinernema</taxon>
    </lineage>
</organism>
<comment type="caution">
    <text evidence="2">The sequence shown here is derived from an EMBL/GenBank/DDBJ whole genome shotgun (WGS) entry which is preliminary data.</text>
</comment>
<name>A0A4V6A706_STECR</name>
<evidence type="ECO:0000313" key="2">
    <source>
        <dbReference type="EMBL" id="TKR96435.1"/>
    </source>
</evidence>
<dbReference type="AlphaFoldDB" id="A0A4V6A706"/>
<keyword evidence="3" id="KW-1185">Reference proteome</keyword>
<protein>
    <submittedName>
        <fullName evidence="2">Uncharacterized protein</fullName>
    </submittedName>
</protein>